<evidence type="ECO:0000256" key="7">
    <source>
        <dbReference type="ARBA" id="ARBA00023136"/>
    </source>
</evidence>
<dbReference type="Pfam" id="PF01545">
    <property type="entry name" value="Cation_efflux"/>
    <property type="match status" value="1"/>
</dbReference>
<dbReference type="InterPro" id="IPR027469">
    <property type="entry name" value="Cation_efflux_TMD_sf"/>
</dbReference>
<comment type="caution">
    <text evidence="12">The sequence shown here is derived from an EMBL/GenBank/DDBJ whole genome shotgun (WGS) entry which is preliminary data.</text>
</comment>
<dbReference type="SUPFAM" id="SSF160240">
    <property type="entry name" value="Cation efflux protein cytoplasmic domain-like"/>
    <property type="match status" value="1"/>
</dbReference>
<evidence type="ECO:0000256" key="5">
    <source>
        <dbReference type="ARBA" id="ARBA00022989"/>
    </source>
</evidence>
<dbReference type="InterPro" id="IPR027470">
    <property type="entry name" value="Cation_efflux_CTD"/>
</dbReference>
<feature type="compositionally biased region" description="Basic and acidic residues" evidence="8">
    <location>
        <begin position="26"/>
        <end position="57"/>
    </location>
</feature>
<dbReference type="InterPro" id="IPR036837">
    <property type="entry name" value="Cation_efflux_CTD_sf"/>
</dbReference>
<dbReference type="Proteomes" id="UP000249886">
    <property type="component" value="Unassembled WGS sequence"/>
</dbReference>
<gene>
    <name evidence="12" type="primary">czcD</name>
    <name evidence="12" type="ORF">NCTC10254_02204</name>
</gene>
<feature type="transmembrane region" description="Helical" evidence="9">
    <location>
        <begin position="227"/>
        <end position="247"/>
    </location>
</feature>
<dbReference type="GeneID" id="84574867"/>
<organism evidence="12 13">
    <name type="scientific">Corynebacterium matruchotii</name>
    <dbReference type="NCBI Taxonomy" id="43768"/>
    <lineage>
        <taxon>Bacteria</taxon>
        <taxon>Bacillati</taxon>
        <taxon>Actinomycetota</taxon>
        <taxon>Actinomycetes</taxon>
        <taxon>Mycobacteriales</taxon>
        <taxon>Corynebacteriaceae</taxon>
        <taxon>Corynebacterium</taxon>
    </lineage>
</organism>
<sequence>MTKPNTENQADTTNVGATAVADHDHHDHEAHHEEHQHSHDAHDHHDHQHDHDHDHNHSHVPSSLRALLGVLFFTAVIFFAELFGGWYSGSLALISDAMHMLSDSTGLVVAAVAILLARRTATKTATYGYKRFEVVAALLNAVSVSIISVWIVFEAIERFRNGETIDITVMLVVGVIGLIANIFGAIVLHGHSHENMNVRGAYLHVLVDLFGSVAVIVAALLMQFTGILWADTVASLIIAALILPRSVKLAWESLRVLLEQVPVGVDTEGIVEKLETVEGVSAVHDLHVWSLDGNKLLATCHVVMVDEKPRADCGVLDDVQQAFKELGIDHTTVQIEGTKHHNHEIICHT</sequence>
<dbReference type="EMBL" id="UARK01000032">
    <property type="protein sequence ID" value="SPW31739.1"/>
    <property type="molecule type" value="Genomic_DNA"/>
</dbReference>
<evidence type="ECO:0000313" key="13">
    <source>
        <dbReference type="Proteomes" id="UP000249886"/>
    </source>
</evidence>
<feature type="region of interest" description="Disordered" evidence="8">
    <location>
        <begin position="26"/>
        <end position="58"/>
    </location>
</feature>
<proteinExistence type="inferred from homology"/>
<dbReference type="NCBIfam" id="TIGR01297">
    <property type="entry name" value="CDF"/>
    <property type="match status" value="1"/>
</dbReference>
<evidence type="ECO:0000256" key="2">
    <source>
        <dbReference type="ARBA" id="ARBA00008873"/>
    </source>
</evidence>
<dbReference type="GO" id="GO:0005385">
    <property type="term" value="F:zinc ion transmembrane transporter activity"/>
    <property type="evidence" value="ECO:0007669"/>
    <property type="project" value="TreeGrafter"/>
</dbReference>
<keyword evidence="3" id="KW-0813">Transport</keyword>
<protein>
    <submittedName>
        <fullName evidence="12">Co/Zn/Cd efflux system transmembrane protein</fullName>
    </submittedName>
</protein>
<dbReference type="InterPro" id="IPR058533">
    <property type="entry name" value="Cation_efflux_TM"/>
</dbReference>
<feature type="domain" description="Cation efflux protein transmembrane" evidence="10">
    <location>
        <begin position="71"/>
        <end position="258"/>
    </location>
</feature>
<feature type="transmembrane region" description="Helical" evidence="9">
    <location>
        <begin position="66"/>
        <end position="88"/>
    </location>
</feature>
<keyword evidence="4 9" id="KW-0812">Transmembrane</keyword>
<dbReference type="SUPFAM" id="SSF161111">
    <property type="entry name" value="Cation efflux protein transmembrane domain-like"/>
    <property type="match status" value="1"/>
</dbReference>
<dbReference type="AlphaFoldDB" id="A0A8B4H9H8"/>
<name>A0A8B4H9H8_9CORY</name>
<evidence type="ECO:0000259" key="11">
    <source>
        <dbReference type="Pfam" id="PF16916"/>
    </source>
</evidence>
<evidence type="ECO:0000256" key="9">
    <source>
        <dbReference type="SAM" id="Phobius"/>
    </source>
</evidence>
<feature type="transmembrane region" description="Helical" evidence="9">
    <location>
        <begin position="165"/>
        <end position="188"/>
    </location>
</feature>
<evidence type="ECO:0000313" key="12">
    <source>
        <dbReference type="EMBL" id="SPW31739.1"/>
    </source>
</evidence>
<accession>A0A8B4H9H8</accession>
<dbReference type="Gene3D" id="1.20.1510.10">
    <property type="entry name" value="Cation efflux protein transmembrane domain"/>
    <property type="match status" value="1"/>
</dbReference>
<evidence type="ECO:0000256" key="4">
    <source>
        <dbReference type="ARBA" id="ARBA00022692"/>
    </source>
</evidence>
<dbReference type="PANTHER" id="PTHR11562:SF17">
    <property type="entry name" value="RE54080P-RELATED"/>
    <property type="match status" value="1"/>
</dbReference>
<feature type="transmembrane region" description="Helical" evidence="9">
    <location>
        <begin position="100"/>
        <end position="120"/>
    </location>
</feature>
<feature type="transmembrane region" description="Helical" evidence="9">
    <location>
        <begin position="200"/>
        <end position="221"/>
    </location>
</feature>
<comment type="similarity">
    <text evidence="2">Belongs to the cation diffusion facilitator (CDF) transporter (TC 2.A.4) family. SLC30A subfamily.</text>
</comment>
<keyword evidence="6" id="KW-0406">Ion transport</keyword>
<feature type="transmembrane region" description="Helical" evidence="9">
    <location>
        <begin position="132"/>
        <end position="153"/>
    </location>
</feature>
<feature type="domain" description="Cation efflux protein cytoplasmic" evidence="11">
    <location>
        <begin position="265"/>
        <end position="336"/>
    </location>
</feature>
<keyword evidence="7 9" id="KW-0472">Membrane</keyword>
<dbReference type="GO" id="GO:0005886">
    <property type="term" value="C:plasma membrane"/>
    <property type="evidence" value="ECO:0007669"/>
    <property type="project" value="TreeGrafter"/>
</dbReference>
<evidence type="ECO:0000259" key="10">
    <source>
        <dbReference type="Pfam" id="PF01545"/>
    </source>
</evidence>
<dbReference type="PANTHER" id="PTHR11562">
    <property type="entry name" value="CATION EFFLUX PROTEIN/ ZINC TRANSPORTER"/>
    <property type="match status" value="1"/>
</dbReference>
<keyword evidence="5 9" id="KW-1133">Transmembrane helix</keyword>
<dbReference type="Pfam" id="PF16916">
    <property type="entry name" value="ZT_dimer"/>
    <property type="match status" value="1"/>
</dbReference>
<dbReference type="InterPro" id="IPR002524">
    <property type="entry name" value="Cation_efflux"/>
</dbReference>
<evidence type="ECO:0000256" key="3">
    <source>
        <dbReference type="ARBA" id="ARBA00022448"/>
    </source>
</evidence>
<dbReference type="RefSeq" id="WP_005527159.1">
    <property type="nucleotide sequence ID" value="NZ_CAUVSC010000002.1"/>
</dbReference>
<dbReference type="InterPro" id="IPR050681">
    <property type="entry name" value="CDF/SLC30A"/>
</dbReference>
<reference evidence="12 13" key="1">
    <citation type="submission" date="2018-06" db="EMBL/GenBank/DDBJ databases">
        <authorList>
            <consortium name="Pathogen Informatics"/>
            <person name="Doyle S."/>
        </authorList>
    </citation>
    <scope>NUCLEOTIDE SEQUENCE [LARGE SCALE GENOMIC DNA]</scope>
    <source>
        <strain evidence="12 13">NCTC10254</strain>
    </source>
</reference>
<comment type="subcellular location">
    <subcellularLocation>
        <location evidence="1">Membrane</location>
        <topology evidence="1">Multi-pass membrane protein</topology>
    </subcellularLocation>
</comment>
<evidence type="ECO:0000256" key="1">
    <source>
        <dbReference type="ARBA" id="ARBA00004141"/>
    </source>
</evidence>
<evidence type="ECO:0000256" key="8">
    <source>
        <dbReference type="SAM" id="MobiDB-lite"/>
    </source>
</evidence>
<evidence type="ECO:0000256" key="6">
    <source>
        <dbReference type="ARBA" id="ARBA00023065"/>
    </source>
</evidence>